<feature type="compositionally biased region" description="Basic and acidic residues" evidence="1">
    <location>
        <begin position="572"/>
        <end position="586"/>
    </location>
</feature>
<evidence type="ECO:0000259" key="3">
    <source>
        <dbReference type="Pfam" id="PF04773"/>
    </source>
</evidence>
<feature type="compositionally biased region" description="Low complexity" evidence="1">
    <location>
        <begin position="672"/>
        <end position="683"/>
    </location>
</feature>
<dbReference type="PANTHER" id="PTHR38731">
    <property type="entry name" value="LIPL45-RELATED LIPOPROTEIN-RELATED"/>
    <property type="match status" value="1"/>
</dbReference>
<feature type="compositionally biased region" description="Basic and acidic residues" evidence="1">
    <location>
        <begin position="814"/>
        <end position="828"/>
    </location>
</feature>
<feature type="compositionally biased region" description="Basic and acidic residues" evidence="1">
    <location>
        <begin position="751"/>
        <end position="767"/>
    </location>
</feature>
<reference evidence="5" key="1">
    <citation type="submission" date="2016-10" db="EMBL/GenBank/DDBJ databases">
        <authorList>
            <person name="Varghese N."/>
            <person name="Submissions S."/>
        </authorList>
    </citation>
    <scope>NUCLEOTIDE SEQUENCE [LARGE SCALE GENOMIC DNA]</scope>
    <source>
        <strain evidence="5">UNC178MFTsu3.1</strain>
    </source>
</reference>
<protein>
    <submittedName>
        <fullName evidence="4">FecR family protein</fullName>
    </submittedName>
</protein>
<feature type="compositionally biased region" description="Low complexity" evidence="1">
    <location>
        <begin position="796"/>
        <end position="812"/>
    </location>
</feature>
<dbReference type="STRING" id="500610.SAMN02799615_02993"/>
<feature type="compositionally biased region" description="Low complexity" evidence="1">
    <location>
        <begin position="738"/>
        <end position="750"/>
    </location>
</feature>
<keyword evidence="2" id="KW-0732">Signal</keyword>
<proteinExistence type="predicted"/>
<dbReference type="AlphaFoldDB" id="A0A1I2HH51"/>
<dbReference type="InterPro" id="IPR006860">
    <property type="entry name" value="FecR"/>
</dbReference>
<feature type="region of interest" description="Disordered" evidence="1">
    <location>
        <begin position="496"/>
        <end position="828"/>
    </location>
</feature>
<feature type="region of interest" description="Disordered" evidence="1">
    <location>
        <begin position="65"/>
        <end position="93"/>
    </location>
</feature>
<evidence type="ECO:0000313" key="5">
    <source>
        <dbReference type="Proteomes" id="UP000199477"/>
    </source>
</evidence>
<feature type="chain" id="PRO_5011681360" evidence="2">
    <location>
        <begin position="38"/>
        <end position="828"/>
    </location>
</feature>
<keyword evidence="5" id="KW-1185">Reference proteome</keyword>
<dbReference type="RefSeq" id="WP_051548348.1">
    <property type="nucleotide sequence ID" value="NZ_JBFBVS010000001.1"/>
</dbReference>
<dbReference type="Pfam" id="PF04773">
    <property type="entry name" value="FecR"/>
    <property type="match status" value="1"/>
</dbReference>
<name>A0A1I2HH51_9GAMM</name>
<gene>
    <name evidence="4" type="ORF">SAMN02799615_02993</name>
</gene>
<evidence type="ECO:0000313" key="4">
    <source>
        <dbReference type="EMBL" id="SFF28753.1"/>
    </source>
</evidence>
<feature type="compositionally biased region" description="Low complexity" evidence="1">
    <location>
        <begin position="561"/>
        <end position="571"/>
    </location>
</feature>
<dbReference type="EMBL" id="FONH01000012">
    <property type="protein sequence ID" value="SFF28753.1"/>
    <property type="molecule type" value="Genomic_DNA"/>
</dbReference>
<feature type="domain" description="FecR protein" evidence="3">
    <location>
        <begin position="86"/>
        <end position="182"/>
    </location>
</feature>
<feature type="compositionally biased region" description="Low complexity" evidence="1">
    <location>
        <begin position="496"/>
        <end position="506"/>
    </location>
</feature>
<sequence>MRNALENVMRLPYRFTTRAWPLLAAALLWCAAGLVQAQSQQPDSDAGDPPSRVARLSYQSGDLGLLPSGTQDWSDASLNRPLTSGDRLSTGADGRAELELGGGTLRMAQNTDFGLLDLNDQVTQVELTQGTLNLTVRNVGEGESYEIDTPTAALVIDQPGTFRVDIDRDGRTTDVTVFRGQATLYGENNAQRRVNAGTRYVIADSALNQVSLEDIGDRGDAFDDWCYQRDQRYANSPSRRYVSDEVVGYQDLDDHGDWQTDPDYGAVWYPSNVAVDWAPYRDGHWAWVAPWGWTWVDDAPWGFAPFHYGRWAYVGRRWGWVPGPVAVRPVYAPALVAFVGGGNWSVSIGIGGGAPVGWFPLGPREVYNPWYRASRHYYTNVNVTNIYVRNVNRTTVINNINNQYNYFRNGRPAPNVAYANRGAPHAFSAVPGRSFASAQNVRRNLVQGDPRQFAAAPVLTRGVAIQPSRASFAPPRPANARPLPAAGFQREVVARRAPPVNAAGRPVADDVRPNRLGQRPGMPAAQPSNVRVLGSAGPGRPMPGRDTAATVPARLPPVGSRADNNAAPADNAPRRFEANNRPDTGRPDNGANPPNARPDLRPNELPSARFAHPDAGDRAAWQNRRDGGQPIRSDDTPDNSRPDNSRPDNRLNNNPRPGVSYVTSPEQDRARQAQAQPQATPQPRNLPDAPRFNRRDEPGAAPADSRPSRFDQPLNRQDERQVQRQPAQENPAQREFRQAPQPQPQQQPAFRQERSEPVQQQRIERAPPQRAEPMPQPSLREARPAYERPNPPQAQPPQQREQARPQPAQNQNRGGEHRPPRGKDEHQN</sequence>
<dbReference type="Pfam" id="PF20245">
    <property type="entry name" value="DUF6600"/>
    <property type="match status" value="1"/>
</dbReference>
<dbReference type="InterPro" id="IPR046535">
    <property type="entry name" value="DUF6600"/>
</dbReference>
<feature type="signal peptide" evidence="2">
    <location>
        <begin position="1"/>
        <end position="37"/>
    </location>
</feature>
<evidence type="ECO:0000256" key="2">
    <source>
        <dbReference type="SAM" id="SignalP"/>
    </source>
</evidence>
<dbReference type="PANTHER" id="PTHR38731:SF3">
    <property type="entry name" value="BLL6125 PROTEIN"/>
    <property type="match status" value="1"/>
</dbReference>
<dbReference type="Proteomes" id="UP000199477">
    <property type="component" value="Unassembled WGS sequence"/>
</dbReference>
<feature type="compositionally biased region" description="Basic and acidic residues" evidence="1">
    <location>
        <begin position="611"/>
        <end position="649"/>
    </location>
</feature>
<accession>A0A1I2HH51</accession>
<feature type="compositionally biased region" description="Polar residues" evidence="1">
    <location>
        <begin position="68"/>
        <end position="82"/>
    </location>
</feature>
<evidence type="ECO:0000256" key="1">
    <source>
        <dbReference type="SAM" id="MobiDB-lite"/>
    </source>
</evidence>
<organism evidence="4 5">
    <name type="scientific">Dyella marensis</name>
    <dbReference type="NCBI Taxonomy" id="500610"/>
    <lineage>
        <taxon>Bacteria</taxon>
        <taxon>Pseudomonadati</taxon>
        <taxon>Pseudomonadota</taxon>
        <taxon>Gammaproteobacteria</taxon>
        <taxon>Lysobacterales</taxon>
        <taxon>Rhodanobacteraceae</taxon>
        <taxon>Dyella</taxon>
    </lineage>
</organism>